<feature type="compositionally biased region" description="Low complexity" evidence="1">
    <location>
        <begin position="55"/>
        <end position="64"/>
    </location>
</feature>
<feature type="compositionally biased region" description="Low complexity" evidence="1">
    <location>
        <begin position="135"/>
        <end position="145"/>
    </location>
</feature>
<organism evidence="2">
    <name type="scientific">Pelagomonas calceolata</name>
    <dbReference type="NCBI Taxonomy" id="35677"/>
    <lineage>
        <taxon>Eukaryota</taxon>
        <taxon>Sar</taxon>
        <taxon>Stramenopiles</taxon>
        <taxon>Ochrophyta</taxon>
        <taxon>Pelagophyceae</taxon>
        <taxon>Pelagomonadales</taxon>
        <taxon>Pelagomonadaceae</taxon>
        <taxon>Pelagomonas</taxon>
    </lineage>
</organism>
<proteinExistence type="predicted"/>
<dbReference type="InterPro" id="IPR013761">
    <property type="entry name" value="SAM/pointed_sf"/>
</dbReference>
<dbReference type="Proteomes" id="UP000789595">
    <property type="component" value="Unassembled WGS sequence"/>
</dbReference>
<feature type="region of interest" description="Disordered" evidence="1">
    <location>
        <begin position="135"/>
        <end position="158"/>
    </location>
</feature>
<reference evidence="2" key="1">
    <citation type="submission" date="2021-01" db="EMBL/GenBank/DDBJ databases">
        <authorList>
            <person name="Corre E."/>
            <person name="Pelletier E."/>
            <person name="Niang G."/>
            <person name="Scheremetjew M."/>
            <person name="Finn R."/>
            <person name="Kale V."/>
            <person name="Holt S."/>
            <person name="Cochrane G."/>
            <person name="Meng A."/>
            <person name="Brown T."/>
            <person name="Cohen L."/>
        </authorList>
    </citation>
    <scope>NUCLEOTIDE SEQUENCE</scope>
    <source>
        <strain evidence="2">CCMP1756</strain>
    </source>
</reference>
<dbReference type="EMBL" id="CAKKNE010000001">
    <property type="protein sequence ID" value="CAH0365028.1"/>
    <property type="molecule type" value="Genomic_DNA"/>
</dbReference>
<dbReference type="PROSITE" id="PS51257">
    <property type="entry name" value="PROKAR_LIPOPROTEIN"/>
    <property type="match status" value="1"/>
</dbReference>
<dbReference type="EMBL" id="HBIW01022898">
    <property type="protein sequence ID" value="CAE0704303.1"/>
    <property type="molecule type" value="Transcribed_RNA"/>
</dbReference>
<gene>
    <name evidence="2" type="ORF">PCAL00307_LOCUS19751</name>
    <name evidence="3" type="ORF">PECAL_1P14300</name>
</gene>
<evidence type="ECO:0000313" key="3">
    <source>
        <dbReference type="EMBL" id="CAH0365028.1"/>
    </source>
</evidence>
<keyword evidence="4" id="KW-1185">Reference proteome</keyword>
<evidence type="ECO:0000256" key="1">
    <source>
        <dbReference type="SAM" id="MobiDB-lite"/>
    </source>
</evidence>
<feature type="region of interest" description="Disordered" evidence="1">
    <location>
        <begin position="26"/>
        <end position="91"/>
    </location>
</feature>
<sequence length="227" mass="24110">MSAPDKAPSSTMSLTTLMGSISCGFGLAADNGSDDGSESTLADPHLTEVRLEARAPAAPFSPFSDEGDAAARERAWGGEAPRTPRETNGESIGRALRQLRLFGSSDDVTDDVPPTPGGTRDVVLQVVQRRRTARAARAPAHAAGRPWPPSPPDPSQGYDAAVAVSTRQQATSRLHEWLLSRGLGAHFGALERLGAKRVSDLALLTSDDFDQLGVSAAERELFRIELR</sequence>
<reference evidence="3" key="2">
    <citation type="submission" date="2021-11" db="EMBL/GenBank/DDBJ databases">
        <authorList>
            <consortium name="Genoscope - CEA"/>
            <person name="William W."/>
        </authorList>
    </citation>
    <scope>NUCLEOTIDE SEQUENCE</scope>
</reference>
<accession>A0A7S4A5J3</accession>
<evidence type="ECO:0000313" key="4">
    <source>
        <dbReference type="Proteomes" id="UP000789595"/>
    </source>
</evidence>
<evidence type="ECO:0000313" key="2">
    <source>
        <dbReference type="EMBL" id="CAE0704303.1"/>
    </source>
</evidence>
<name>A0A7S4A5J3_9STRA</name>
<feature type="compositionally biased region" description="Basic and acidic residues" evidence="1">
    <location>
        <begin position="69"/>
        <end position="88"/>
    </location>
</feature>
<dbReference type="AlphaFoldDB" id="A0A7S4A5J3"/>
<dbReference type="SUPFAM" id="SSF47769">
    <property type="entry name" value="SAM/Pointed domain"/>
    <property type="match status" value="1"/>
</dbReference>
<evidence type="ECO:0008006" key="5">
    <source>
        <dbReference type="Google" id="ProtNLM"/>
    </source>
</evidence>
<protein>
    <recommendedName>
        <fullName evidence="5">SAM domain-containing protein</fullName>
    </recommendedName>
</protein>